<proteinExistence type="inferred from homology"/>
<comment type="subcellular location">
    <subcellularLocation>
        <location evidence="1">Cell inner membrane</location>
        <topology evidence="1">Multi-pass membrane protein</topology>
    </subcellularLocation>
    <subcellularLocation>
        <location evidence="10">Cell membrane</location>
        <topology evidence="10">Multi-pass membrane protein</topology>
    </subcellularLocation>
</comment>
<gene>
    <name evidence="12" type="ordered locus">Mar181_1792</name>
</gene>
<evidence type="ECO:0000256" key="2">
    <source>
        <dbReference type="ARBA" id="ARBA00010072"/>
    </source>
</evidence>
<evidence type="ECO:0000256" key="8">
    <source>
        <dbReference type="ARBA" id="ARBA00022989"/>
    </source>
</evidence>
<dbReference type="KEGG" id="mpc:Mar181_1792"/>
<dbReference type="PROSITE" id="PS50928">
    <property type="entry name" value="ABC_TM1"/>
    <property type="match status" value="1"/>
</dbReference>
<accession>F6D0N2</accession>
<dbReference type="Gene3D" id="1.10.3720.10">
    <property type="entry name" value="MetI-like"/>
    <property type="match status" value="1"/>
</dbReference>
<organism evidence="12 13">
    <name type="scientific">Marinomonas posidonica (strain CECT 7376 / NCIMB 14433 / IVIA-Po-181)</name>
    <dbReference type="NCBI Taxonomy" id="491952"/>
    <lineage>
        <taxon>Bacteria</taxon>
        <taxon>Pseudomonadati</taxon>
        <taxon>Pseudomonadota</taxon>
        <taxon>Gammaproteobacteria</taxon>
        <taxon>Oceanospirillales</taxon>
        <taxon>Oceanospirillaceae</taxon>
        <taxon>Marinomonas</taxon>
    </lineage>
</organism>
<dbReference type="PANTHER" id="PTHR30133:SF1">
    <property type="entry name" value="HISTIDINE TRANSPORT SYSTEM PERMEASE PROTEIN HISQ"/>
    <property type="match status" value="1"/>
</dbReference>
<dbReference type="EMBL" id="CP002771">
    <property type="protein sequence ID" value="AEF54830.1"/>
    <property type="molecule type" value="Genomic_DNA"/>
</dbReference>
<reference evidence="12 13" key="1">
    <citation type="journal article" date="2012" name="Stand. Genomic Sci.">
        <title>Complete genome sequence of Marinomonas posidonica type strain (IVIA-Po-181(T)).</title>
        <authorList>
            <person name="Lucas-Elio P."/>
            <person name="Goodwin L."/>
            <person name="Woyke T."/>
            <person name="Pitluck S."/>
            <person name="Nolan M."/>
            <person name="Kyrpides N.C."/>
            <person name="Detter J.C."/>
            <person name="Copeland A."/>
            <person name="Lu M."/>
            <person name="Bruce D."/>
            <person name="Detter C."/>
            <person name="Tapia R."/>
            <person name="Han S."/>
            <person name="Land M.L."/>
            <person name="Ivanova N."/>
            <person name="Mikhailova N."/>
            <person name="Johnston A.W."/>
            <person name="Sanchez-Amat A."/>
        </authorList>
    </citation>
    <scope>NUCLEOTIDE SEQUENCE [LARGE SCALE GENOMIC DNA]</scope>
    <source>
        <strain evidence="13">CECT 7376 / NCIMB 14433 / IVIA-Po-181</strain>
    </source>
</reference>
<dbReference type="InterPro" id="IPR051613">
    <property type="entry name" value="ABC_transp_permease_HisMQ"/>
</dbReference>
<dbReference type="PANTHER" id="PTHR30133">
    <property type="entry name" value="CATIONIC AMINO ACID TRANSPORTER, MEMBRANE COMPONENT"/>
    <property type="match status" value="1"/>
</dbReference>
<feature type="transmembrane region" description="Helical" evidence="10">
    <location>
        <begin position="90"/>
        <end position="113"/>
    </location>
</feature>
<dbReference type="CDD" id="cd06261">
    <property type="entry name" value="TM_PBP2"/>
    <property type="match status" value="1"/>
</dbReference>
<feature type="transmembrane region" description="Helical" evidence="10">
    <location>
        <begin position="197"/>
        <end position="218"/>
    </location>
</feature>
<evidence type="ECO:0000313" key="12">
    <source>
        <dbReference type="EMBL" id="AEF54830.1"/>
    </source>
</evidence>
<evidence type="ECO:0000259" key="11">
    <source>
        <dbReference type="PROSITE" id="PS50928"/>
    </source>
</evidence>
<keyword evidence="13" id="KW-1185">Reference proteome</keyword>
<evidence type="ECO:0000256" key="9">
    <source>
        <dbReference type="ARBA" id="ARBA00023136"/>
    </source>
</evidence>
<evidence type="ECO:0000256" key="5">
    <source>
        <dbReference type="ARBA" id="ARBA00022519"/>
    </source>
</evidence>
<dbReference type="InterPro" id="IPR000515">
    <property type="entry name" value="MetI-like"/>
</dbReference>
<dbReference type="InterPro" id="IPR035906">
    <property type="entry name" value="MetI-like_sf"/>
</dbReference>
<keyword evidence="5" id="KW-0997">Cell inner membrane</keyword>
<keyword evidence="9 10" id="KW-0472">Membrane</keyword>
<dbReference type="eggNOG" id="COG4215">
    <property type="taxonomic scope" value="Bacteria"/>
</dbReference>
<dbReference type="STRING" id="491952.Mar181_1792"/>
<dbReference type="GO" id="GO:0006865">
    <property type="term" value="P:amino acid transport"/>
    <property type="evidence" value="ECO:0007669"/>
    <property type="project" value="UniProtKB-KW"/>
</dbReference>
<feature type="transmembrane region" description="Helical" evidence="10">
    <location>
        <begin position="50"/>
        <end position="78"/>
    </location>
</feature>
<name>F6D0N2_MARPP</name>
<dbReference type="RefSeq" id="WP_013796305.1">
    <property type="nucleotide sequence ID" value="NC_015559.1"/>
</dbReference>
<evidence type="ECO:0000256" key="7">
    <source>
        <dbReference type="ARBA" id="ARBA00022970"/>
    </source>
</evidence>
<keyword evidence="6 10" id="KW-0812">Transmembrane</keyword>
<protein>
    <submittedName>
        <fullName evidence="12">Polar amino acid ABC transporter, inner membrane subunit</fullName>
    </submittedName>
</protein>
<evidence type="ECO:0000256" key="10">
    <source>
        <dbReference type="RuleBase" id="RU363032"/>
    </source>
</evidence>
<feature type="transmembrane region" description="Helical" evidence="10">
    <location>
        <begin position="155"/>
        <end position="177"/>
    </location>
</feature>
<evidence type="ECO:0000256" key="6">
    <source>
        <dbReference type="ARBA" id="ARBA00022692"/>
    </source>
</evidence>
<keyword evidence="7" id="KW-0029">Amino-acid transport</keyword>
<dbReference type="AlphaFoldDB" id="F6D0N2"/>
<feature type="domain" description="ABC transmembrane type-1" evidence="11">
    <location>
        <begin position="19"/>
        <end position="218"/>
    </location>
</feature>
<dbReference type="SUPFAM" id="SSF161098">
    <property type="entry name" value="MetI-like"/>
    <property type="match status" value="1"/>
</dbReference>
<dbReference type="NCBIfam" id="TIGR01726">
    <property type="entry name" value="HEQRo_perm_3TM"/>
    <property type="match status" value="1"/>
</dbReference>
<dbReference type="Proteomes" id="UP000009230">
    <property type="component" value="Chromosome"/>
</dbReference>
<dbReference type="InterPro" id="IPR010065">
    <property type="entry name" value="AA_ABC_transptr_permease_3TM"/>
</dbReference>
<dbReference type="GO" id="GO:0043190">
    <property type="term" value="C:ATP-binding cassette (ABC) transporter complex"/>
    <property type="evidence" value="ECO:0007669"/>
    <property type="project" value="InterPro"/>
</dbReference>
<dbReference type="Pfam" id="PF00528">
    <property type="entry name" value="BPD_transp_1"/>
    <property type="match status" value="1"/>
</dbReference>
<dbReference type="GO" id="GO:0022857">
    <property type="term" value="F:transmembrane transporter activity"/>
    <property type="evidence" value="ECO:0007669"/>
    <property type="project" value="InterPro"/>
</dbReference>
<evidence type="ECO:0000256" key="4">
    <source>
        <dbReference type="ARBA" id="ARBA00022475"/>
    </source>
</evidence>
<evidence type="ECO:0000256" key="1">
    <source>
        <dbReference type="ARBA" id="ARBA00004429"/>
    </source>
</evidence>
<evidence type="ECO:0000256" key="3">
    <source>
        <dbReference type="ARBA" id="ARBA00022448"/>
    </source>
</evidence>
<dbReference type="HOGENOM" id="CLU_019602_1_4_6"/>
<keyword evidence="4" id="KW-1003">Cell membrane</keyword>
<comment type="similarity">
    <text evidence="2">Belongs to the binding-protein-dependent transport system permease family. HisMQ subfamily.</text>
</comment>
<evidence type="ECO:0000313" key="13">
    <source>
        <dbReference type="Proteomes" id="UP000009230"/>
    </source>
</evidence>
<feature type="transmembrane region" description="Helical" evidence="10">
    <location>
        <begin position="20"/>
        <end position="43"/>
    </location>
</feature>
<keyword evidence="3 10" id="KW-0813">Transport</keyword>
<keyword evidence="8 10" id="KW-1133">Transmembrane helix</keyword>
<sequence>MMNSLFHLEGYGGLLLSGAWMTIKLSLLSFFCAMLLGVITALAKRAKSTTLYLITSAYTTLIRGVPDLVLMLLLFYGIQSWVGDVCMYFGWEYIVIDPFHAGVITLAFIYGAYFSETFRGALQSIPKGQIEAALAYGLTNIQSFRFVIFPQMMRLSIPGISNIWQVMIKATALVSIIGLNDLINAAVEAGKSTNNVFSFLLLAGAMYLAYTMVSNAVFSKLNRYFHVGIKESKS</sequence>